<dbReference type="Gene3D" id="3.40.50.300">
    <property type="entry name" value="P-loop containing nucleotide triphosphate hydrolases"/>
    <property type="match status" value="1"/>
</dbReference>
<evidence type="ECO:0000313" key="8">
    <source>
        <dbReference type="EMBL" id="AJC90254.1"/>
    </source>
</evidence>
<evidence type="ECO:0000313" key="9">
    <source>
        <dbReference type="Proteomes" id="UP000031135"/>
    </source>
</evidence>
<evidence type="ECO:0000256" key="1">
    <source>
        <dbReference type="ARBA" id="ARBA00004370"/>
    </source>
</evidence>
<dbReference type="PANTHER" id="PTHR10465">
    <property type="entry name" value="TRANSMEMBRANE GTPASE FZO1"/>
    <property type="match status" value="1"/>
</dbReference>
<name>A0A0A8HBE6_9BACT</name>
<evidence type="ECO:0000256" key="3">
    <source>
        <dbReference type="ARBA" id="ARBA00022801"/>
    </source>
</evidence>
<evidence type="ECO:0000256" key="2">
    <source>
        <dbReference type="ARBA" id="ARBA00022741"/>
    </source>
</evidence>
<accession>A0A0A8HBE6</accession>
<feature type="domain" description="Dynamin N-terminal" evidence="7">
    <location>
        <begin position="180"/>
        <end position="374"/>
    </location>
</feature>
<keyword evidence="3" id="KW-0378">Hydrolase</keyword>
<feature type="coiled-coil region" evidence="6">
    <location>
        <begin position="688"/>
        <end position="722"/>
    </location>
</feature>
<evidence type="ECO:0000256" key="5">
    <source>
        <dbReference type="ARBA" id="ARBA00023136"/>
    </source>
</evidence>
<dbReference type="GO" id="GO:0016020">
    <property type="term" value="C:membrane"/>
    <property type="evidence" value="ECO:0007669"/>
    <property type="project" value="UniProtKB-SubCell"/>
</dbReference>
<dbReference type="InterPro" id="IPR027417">
    <property type="entry name" value="P-loop_NTPase"/>
</dbReference>
<dbReference type="EMBL" id="CP007772">
    <property type="protein sequence ID" value="AJC90254.1"/>
    <property type="molecule type" value="Genomic_DNA"/>
</dbReference>
<keyword evidence="5" id="KW-0472">Membrane</keyword>
<organism evidence="8 9">
    <name type="scientific">Campylobacter subantarcticus LMG 24374</name>
    <dbReference type="NCBI Taxonomy" id="1388751"/>
    <lineage>
        <taxon>Bacteria</taxon>
        <taxon>Pseudomonadati</taxon>
        <taxon>Campylobacterota</taxon>
        <taxon>Epsilonproteobacteria</taxon>
        <taxon>Campylobacterales</taxon>
        <taxon>Campylobacteraceae</taxon>
        <taxon>Campylobacter</taxon>
    </lineage>
</organism>
<dbReference type="Proteomes" id="UP000031135">
    <property type="component" value="Chromosome"/>
</dbReference>
<reference evidence="8 9" key="1">
    <citation type="journal article" date="2014" name="Genome Biol. Evol.">
        <title>Comparative Genomics of the Campylobacter lari Group.</title>
        <authorList>
            <person name="Miller W.G."/>
            <person name="Yee E."/>
            <person name="Chapman M.H."/>
            <person name="Smith T.P."/>
            <person name="Bono J.L."/>
            <person name="Huynh S."/>
            <person name="Parker C.T."/>
            <person name="Vandamme P."/>
            <person name="Luong K."/>
            <person name="Korlach J."/>
        </authorList>
    </citation>
    <scope>NUCLEOTIDE SEQUENCE [LARGE SCALE GENOMIC DNA]</scope>
    <source>
        <strain evidence="8 9">LMG 24374</strain>
    </source>
</reference>
<proteinExistence type="predicted"/>
<dbReference type="GO" id="GO:0005525">
    <property type="term" value="F:GTP binding"/>
    <property type="evidence" value="ECO:0007669"/>
    <property type="project" value="UniProtKB-KW"/>
</dbReference>
<dbReference type="HOGENOM" id="CLU_019605_0_0_7"/>
<dbReference type="PANTHER" id="PTHR10465:SF0">
    <property type="entry name" value="SARCALUMENIN"/>
    <property type="match status" value="1"/>
</dbReference>
<dbReference type="InterPro" id="IPR027094">
    <property type="entry name" value="Mitofusin_fam"/>
</dbReference>
<dbReference type="AlphaFoldDB" id="A0A0A8HBE6"/>
<dbReference type="RefSeq" id="WP_052242963.1">
    <property type="nucleotide sequence ID" value="NZ_CP007772.1"/>
</dbReference>
<comment type="subcellular location">
    <subcellularLocation>
        <location evidence="1">Membrane</location>
    </subcellularLocation>
</comment>
<dbReference type="KEGG" id="csm:CSUB8521_0368"/>
<keyword evidence="4" id="KW-0342">GTP-binding</keyword>
<sequence>MSLKETNNPSPQEKGALKTLLKQIWQNHSVYLDINTLFDESLIDAQKAAIILSTNLDNYERFSALNEFKNLMKSLNLRLDLYGIQYAQVCFINALNLGILDKNELLKALEKLQKITNNALIYAFVSKQKIIQKDYKQEFQNSHQTLDLINQNLQELCEDEKAQKLLQEALVKFSNIDFSIAVTGVVNAGKSSMLNVLLKKDFLGVSNVPETANLSVLKYGQEYKAKIYFWNEEEWQDILKSSKDNQDMQDFIKQLEQNFNLNEYIKKENKNIEINFDELKNYTSAKNKISALIKKIELFASLDFLKDNVCIVDTPGLDDVIIQRELLTKAYIKKADFLIHLMNISQSLSQKDCDFIVECLLTSRVSKLLIVLTKTDLLSQKDLQEVISYTKNKLKENLAQKQLSQELLDNVDFVCISSKLANDFYQKRGGNLEQSNILALEELIVKSLYDKNKIALNAYKKELLLHLEKIEEKIKFSNKMLNYESFEFNKQNQAIVNDFKAKKEKLMQVKAELSAIFNTKDENTQEILTLLHLLAKKLKEKLIDELKYNQNNKIKNNTQRLNTIIDTTLKDGIFDLLRELKQQSEYKINALKNTLSVKYDFLKAILEQNCDDFKSKVETKIESIFTNDLFMALKAGLLKNLEFTQDIYKLESSLENQILEKLQTLNIGKIALDLKNNQEFFTNLEFSLNLYEKEQEEQIKDLKDLILQIEQNEQNSKELLEKNKTKLQSLKTIKMELLNAK</sequence>
<protein>
    <submittedName>
        <fullName evidence="8">GTP-binding protein (Dynamin domain)</fullName>
    </submittedName>
</protein>
<evidence type="ECO:0000256" key="4">
    <source>
        <dbReference type="ARBA" id="ARBA00023134"/>
    </source>
</evidence>
<dbReference type="CDD" id="cd09912">
    <property type="entry name" value="DLP_2"/>
    <property type="match status" value="1"/>
</dbReference>
<keyword evidence="2" id="KW-0547">Nucleotide-binding</keyword>
<evidence type="ECO:0000256" key="6">
    <source>
        <dbReference type="SAM" id="Coils"/>
    </source>
</evidence>
<dbReference type="InterPro" id="IPR045063">
    <property type="entry name" value="Dynamin_N"/>
</dbReference>
<dbReference type="OrthoDB" id="1100581at2"/>
<evidence type="ECO:0000259" key="7">
    <source>
        <dbReference type="Pfam" id="PF00350"/>
    </source>
</evidence>
<keyword evidence="6" id="KW-0175">Coiled coil</keyword>
<dbReference type="SUPFAM" id="SSF52540">
    <property type="entry name" value="P-loop containing nucleoside triphosphate hydrolases"/>
    <property type="match status" value="1"/>
</dbReference>
<dbReference type="GO" id="GO:0003924">
    <property type="term" value="F:GTPase activity"/>
    <property type="evidence" value="ECO:0007669"/>
    <property type="project" value="InterPro"/>
</dbReference>
<dbReference type="Pfam" id="PF00350">
    <property type="entry name" value="Dynamin_N"/>
    <property type="match status" value="1"/>
</dbReference>
<gene>
    <name evidence="8" type="ORF">CSUB8521_0368</name>
</gene>